<protein>
    <submittedName>
        <fullName evidence="4">Glycosyl transferase family 1</fullName>
    </submittedName>
</protein>
<keyword evidence="1" id="KW-0328">Glycosyltransferase</keyword>
<dbReference type="SUPFAM" id="SSF53756">
    <property type="entry name" value="UDP-Glycosyltransferase/glycogen phosphorylase"/>
    <property type="match status" value="1"/>
</dbReference>
<evidence type="ECO:0000256" key="1">
    <source>
        <dbReference type="ARBA" id="ARBA00022676"/>
    </source>
</evidence>
<accession>A0ABQ3GA66</accession>
<evidence type="ECO:0000256" key="2">
    <source>
        <dbReference type="ARBA" id="ARBA00022679"/>
    </source>
</evidence>
<name>A0ABQ3GA66_9BURK</name>
<evidence type="ECO:0000259" key="3">
    <source>
        <dbReference type="Pfam" id="PF13439"/>
    </source>
</evidence>
<dbReference type="InterPro" id="IPR028098">
    <property type="entry name" value="Glyco_trans_4-like_N"/>
</dbReference>
<dbReference type="GO" id="GO:0016740">
    <property type="term" value="F:transferase activity"/>
    <property type="evidence" value="ECO:0007669"/>
    <property type="project" value="UniProtKB-KW"/>
</dbReference>
<organism evidence="4 5">
    <name type="scientific">Pseudorhodoferax aquiterrae</name>
    <dbReference type="NCBI Taxonomy" id="747304"/>
    <lineage>
        <taxon>Bacteria</taxon>
        <taxon>Pseudomonadati</taxon>
        <taxon>Pseudomonadota</taxon>
        <taxon>Betaproteobacteria</taxon>
        <taxon>Burkholderiales</taxon>
        <taxon>Comamonadaceae</taxon>
    </lineage>
</organism>
<comment type="caution">
    <text evidence="4">The sequence shown here is derived from an EMBL/GenBank/DDBJ whole genome shotgun (WGS) entry which is preliminary data.</text>
</comment>
<proteinExistence type="predicted"/>
<feature type="domain" description="Glycosyltransferase subfamily 4-like N-terminal" evidence="3">
    <location>
        <begin position="14"/>
        <end position="167"/>
    </location>
</feature>
<dbReference type="EMBL" id="BMYK01000027">
    <property type="protein sequence ID" value="GHC98725.1"/>
    <property type="molecule type" value="Genomic_DNA"/>
</dbReference>
<dbReference type="Pfam" id="PF13692">
    <property type="entry name" value="Glyco_trans_1_4"/>
    <property type="match status" value="1"/>
</dbReference>
<gene>
    <name evidence="4" type="primary">lgtG</name>
    <name evidence="4" type="ORF">GCM10007320_54690</name>
</gene>
<keyword evidence="2 4" id="KW-0808">Transferase</keyword>
<sequence>MRLGIACHRFGYGGGMERYTVDLVKGLRELGLQPVVFARDFDTAIPEYSWIEPVRIPVWALPGKLRDHYVSARMRALKARYRIDLLIGCSRTVISDIAICGGTHLGHLRHSGRPATRWDRWQVALERQHYANAHLVLAHSEMMARELRDFYDVSAERLRVLYPPVDPVMFCPVDARRRAELRCALGIAAGTTAFLFPSTSHERKGYPLLERSFAAHPSPVVLLVAGRPVDARSDRIRYMGYRQDIQDCYRAADFTILASSYEPFGLVGPESVLCGTPAVLPSGIGSTEALSPQACLTFDASHPESLTDAIGRAVRRAAQPDARLADPLAHLCYSPRVRTHVEDLLAFSVSLRRALPAP</sequence>
<dbReference type="Gene3D" id="3.40.50.2000">
    <property type="entry name" value="Glycogen Phosphorylase B"/>
    <property type="match status" value="2"/>
</dbReference>
<evidence type="ECO:0000313" key="4">
    <source>
        <dbReference type="EMBL" id="GHC98725.1"/>
    </source>
</evidence>
<keyword evidence="5" id="KW-1185">Reference proteome</keyword>
<dbReference type="Pfam" id="PF13439">
    <property type="entry name" value="Glyco_transf_4"/>
    <property type="match status" value="1"/>
</dbReference>
<dbReference type="RefSeq" id="WP_189690046.1">
    <property type="nucleotide sequence ID" value="NZ_BMYK01000027.1"/>
</dbReference>
<dbReference type="CDD" id="cd03801">
    <property type="entry name" value="GT4_PimA-like"/>
    <property type="match status" value="1"/>
</dbReference>
<reference evidence="5" key="1">
    <citation type="journal article" date="2019" name="Int. J. Syst. Evol. Microbiol.">
        <title>The Global Catalogue of Microorganisms (GCM) 10K type strain sequencing project: providing services to taxonomists for standard genome sequencing and annotation.</title>
        <authorList>
            <consortium name="The Broad Institute Genomics Platform"/>
            <consortium name="The Broad Institute Genome Sequencing Center for Infectious Disease"/>
            <person name="Wu L."/>
            <person name="Ma J."/>
        </authorList>
    </citation>
    <scope>NUCLEOTIDE SEQUENCE [LARGE SCALE GENOMIC DNA]</scope>
    <source>
        <strain evidence="5">KCTC 23314</strain>
    </source>
</reference>
<evidence type="ECO:0000313" key="5">
    <source>
        <dbReference type="Proteomes" id="UP000626210"/>
    </source>
</evidence>
<dbReference type="PANTHER" id="PTHR12526:SF510">
    <property type="entry name" value="D-INOSITOL 3-PHOSPHATE GLYCOSYLTRANSFERASE"/>
    <property type="match status" value="1"/>
</dbReference>
<dbReference type="PANTHER" id="PTHR12526">
    <property type="entry name" value="GLYCOSYLTRANSFERASE"/>
    <property type="match status" value="1"/>
</dbReference>
<dbReference type="Proteomes" id="UP000626210">
    <property type="component" value="Unassembled WGS sequence"/>
</dbReference>